<comment type="cofactor">
    <cofactor evidence="1">
        <name>(R)-lipoate</name>
        <dbReference type="ChEBI" id="CHEBI:83088"/>
    </cofactor>
</comment>
<dbReference type="PROSITE" id="PS50304">
    <property type="entry name" value="TUDOR"/>
    <property type="match status" value="1"/>
</dbReference>
<feature type="region of interest" description="Disordered" evidence="6">
    <location>
        <begin position="365"/>
        <end position="388"/>
    </location>
</feature>
<dbReference type="GO" id="GO:0005960">
    <property type="term" value="C:glycine cleavage complex"/>
    <property type="evidence" value="ECO:0007669"/>
    <property type="project" value="InterPro"/>
</dbReference>
<dbReference type="InterPro" id="IPR000089">
    <property type="entry name" value="Biotin_lipoyl"/>
</dbReference>
<dbReference type="EMBL" id="CP059661">
    <property type="protein sequence ID" value="QRW19420.1"/>
    <property type="molecule type" value="Genomic_DNA"/>
</dbReference>
<dbReference type="RefSeq" id="XP_043179657.1">
    <property type="nucleotide sequence ID" value="XM_043320645.1"/>
</dbReference>
<keyword evidence="4" id="KW-0809">Transit peptide</keyword>
<evidence type="ECO:0000313" key="9">
    <source>
        <dbReference type="EMBL" id="QRW19420.1"/>
    </source>
</evidence>
<accession>A0A8H8NTU6</accession>
<organism evidence="9 10">
    <name type="scientific">Rhizoctonia solani</name>
    <dbReference type="NCBI Taxonomy" id="456999"/>
    <lineage>
        <taxon>Eukaryota</taxon>
        <taxon>Fungi</taxon>
        <taxon>Dikarya</taxon>
        <taxon>Basidiomycota</taxon>
        <taxon>Agaricomycotina</taxon>
        <taxon>Agaricomycetes</taxon>
        <taxon>Cantharellales</taxon>
        <taxon>Ceratobasidiaceae</taxon>
        <taxon>Rhizoctonia</taxon>
    </lineage>
</organism>
<dbReference type="NCBIfam" id="NF002270">
    <property type="entry name" value="PRK01202.1"/>
    <property type="match status" value="1"/>
</dbReference>
<evidence type="ECO:0000256" key="5">
    <source>
        <dbReference type="PIRSR" id="PIRSR617453-50"/>
    </source>
</evidence>
<dbReference type="Pfam" id="PF01597">
    <property type="entry name" value="GCV_H"/>
    <property type="match status" value="1"/>
</dbReference>
<dbReference type="InterPro" id="IPR003016">
    <property type="entry name" value="2-oxoA_DH_lipoyl-BS"/>
</dbReference>
<dbReference type="PROSITE" id="PS50968">
    <property type="entry name" value="BIOTINYL_LIPOYL"/>
    <property type="match status" value="1"/>
</dbReference>
<name>A0A8H8NTU6_9AGAM</name>
<reference evidence="9" key="1">
    <citation type="submission" date="2020-05" db="EMBL/GenBank/DDBJ databases">
        <title>Evolutionary and genomic comparisons of hybrid uninucleate and nonhybrid Rhizoctonia fungi.</title>
        <authorList>
            <person name="Li C."/>
            <person name="Chen X."/>
        </authorList>
    </citation>
    <scope>NUCLEOTIDE SEQUENCE</scope>
    <source>
        <strain evidence="9">AG-1 IA</strain>
    </source>
</reference>
<proteinExistence type="inferred from homology"/>
<dbReference type="InterPro" id="IPR011053">
    <property type="entry name" value="Single_hybrid_motif"/>
</dbReference>
<dbReference type="HAMAP" id="MF_00272">
    <property type="entry name" value="GcvH"/>
    <property type="match status" value="1"/>
</dbReference>
<dbReference type="InterPro" id="IPR002930">
    <property type="entry name" value="GCV_H"/>
</dbReference>
<feature type="compositionally biased region" description="Basic and acidic residues" evidence="6">
    <location>
        <begin position="326"/>
        <end position="339"/>
    </location>
</feature>
<dbReference type="SUPFAM" id="SSF63748">
    <property type="entry name" value="Tudor/PWWP/MBT"/>
    <property type="match status" value="1"/>
</dbReference>
<dbReference type="GO" id="GO:0009249">
    <property type="term" value="P:protein lipoylation"/>
    <property type="evidence" value="ECO:0007669"/>
    <property type="project" value="TreeGrafter"/>
</dbReference>
<evidence type="ECO:0000256" key="2">
    <source>
        <dbReference type="ARBA" id="ARBA00009249"/>
    </source>
</evidence>
<dbReference type="GO" id="GO:0005739">
    <property type="term" value="C:mitochondrion"/>
    <property type="evidence" value="ECO:0007669"/>
    <property type="project" value="TreeGrafter"/>
</dbReference>
<feature type="region of interest" description="Disordered" evidence="6">
    <location>
        <begin position="205"/>
        <end position="238"/>
    </location>
</feature>
<dbReference type="Gene3D" id="2.40.50.100">
    <property type="match status" value="1"/>
</dbReference>
<dbReference type="SUPFAM" id="SSF51230">
    <property type="entry name" value="Single hybrid motif"/>
    <property type="match status" value="1"/>
</dbReference>
<feature type="compositionally biased region" description="Low complexity" evidence="6">
    <location>
        <begin position="208"/>
        <end position="225"/>
    </location>
</feature>
<dbReference type="Gene3D" id="2.30.30.140">
    <property type="match status" value="1"/>
</dbReference>
<gene>
    <name evidence="9" type="ORF">RhiXN_00826</name>
</gene>
<dbReference type="InterPro" id="IPR033753">
    <property type="entry name" value="GCV_H/Fam206"/>
</dbReference>
<dbReference type="InterPro" id="IPR002999">
    <property type="entry name" value="Tudor"/>
</dbReference>
<dbReference type="InterPro" id="IPR017453">
    <property type="entry name" value="GCV_H_sub"/>
</dbReference>
<feature type="region of interest" description="Disordered" evidence="6">
    <location>
        <begin position="296"/>
        <end position="349"/>
    </location>
</feature>
<dbReference type="KEGG" id="rsx:RhiXN_00826"/>
<evidence type="ECO:0000256" key="3">
    <source>
        <dbReference type="ARBA" id="ARBA00022823"/>
    </source>
</evidence>
<dbReference type="GeneID" id="67023108"/>
<evidence type="ECO:0000259" key="7">
    <source>
        <dbReference type="PROSITE" id="PS50304"/>
    </source>
</evidence>
<feature type="domain" description="Lipoyl-binding" evidence="8">
    <location>
        <begin position="51"/>
        <end position="133"/>
    </location>
</feature>
<dbReference type="CDD" id="cd06848">
    <property type="entry name" value="GCS_H"/>
    <property type="match status" value="1"/>
</dbReference>
<dbReference type="GO" id="GO:0019464">
    <property type="term" value="P:glycine decarboxylation via glycine cleavage system"/>
    <property type="evidence" value="ECO:0007669"/>
    <property type="project" value="InterPro"/>
</dbReference>
<dbReference type="NCBIfam" id="TIGR00527">
    <property type="entry name" value="gcvH"/>
    <property type="match status" value="1"/>
</dbReference>
<dbReference type="PANTHER" id="PTHR11715:SF3">
    <property type="entry name" value="GLYCINE CLEAVAGE SYSTEM H PROTEIN-RELATED"/>
    <property type="match status" value="1"/>
</dbReference>
<dbReference type="CDD" id="cd21182">
    <property type="entry name" value="Tudor_SMN_SPF30-like"/>
    <property type="match status" value="1"/>
</dbReference>
<dbReference type="PANTHER" id="PTHR11715">
    <property type="entry name" value="GLYCINE CLEAVAGE SYSTEM H PROTEIN"/>
    <property type="match status" value="1"/>
</dbReference>
<keyword evidence="3 5" id="KW-0450">Lipoyl</keyword>
<feature type="modified residue" description="N6-lipoyllysine" evidence="5">
    <location>
        <position position="92"/>
    </location>
</feature>
<evidence type="ECO:0000256" key="1">
    <source>
        <dbReference type="ARBA" id="ARBA00001938"/>
    </source>
</evidence>
<sequence>MYRAIYASPFRATSLVRPHIIPRSTVFARTIVTKRYTKDHEWISYDSETKIGTISITKYAQSQLGDVVFVELASKGTTVEIGDSLGAVESVKAASDIYAPVSGTIKELNSALEGKPSLLNESPESEGWLCKIEVSDPSEIEKLYTEEQYKKFCQEGSMDRKELETYQVQLSQVEVALASDPDNEELTSLRSELKELISLTEAALTQETSTPTASGSATSAPASSTNNRKQPATPAASLQAGDECLAKYSGDGQWYPARIISVGGSDERRVFSIVFKGYNSTELVDAPSVKPMPAGGYRGHNAMMNKRKLSPEEEAERERKKKKNEKKLEVRAQKAKEQNNKQAAWQKFAKKSEKKGVAIAGVQGNSIFRTPDNPHGRVGVTGSGKGMTEYAAREKHKFTTEEAS</sequence>
<evidence type="ECO:0000313" key="10">
    <source>
        <dbReference type="Proteomes" id="UP000650533"/>
    </source>
</evidence>
<feature type="domain" description="Tudor" evidence="7">
    <location>
        <begin position="237"/>
        <end position="299"/>
    </location>
</feature>
<evidence type="ECO:0000256" key="6">
    <source>
        <dbReference type="SAM" id="MobiDB-lite"/>
    </source>
</evidence>
<evidence type="ECO:0000259" key="8">
    <source>
        <dbReference type="PROSITE" id="PS50968"/>
    </source>
</evidence>
<protein>
    <submittedName>
        <fullName evidence="9">Glycine cleavage system H protein, mitochondrial</fullName>
    </submittedName>
</protein>
<dbReference type="Proteomes" id="UP000650533">
    <property type="component" value="Chromosome 4"/>
</dbReference>
<dbReference type="SMART" id="SM00333">
    <property type="entry name" value="TUDOR"/>
    <property type="match status" value="1"/>
</dbReference>
<dbReference type="AlphaFoldDB" id="A0A8H8NTU6"/>
<dbReference type="PROSITE" id="PS00189">
    <property type="entry name" value="LIPOYL"/>
    <property type="match status" value="1"/>
</dbReference>
<evidence type="ECO:0000256" key="4">
    <source>
        <dbReference type="ARBA" id="ARBA00022946"/>
    </source>
</evidence>
<comment type="similarity">
    <text evidence="2">Belongs to the GcvH family.</text>
</comment>